<evidence type="ECO:0000313" key="2">
    <source>
        <dbReference type="EMBL" id="GMN27923.1"/>
    </source>
</evidence>
<reference evidence="2" key="1">
    <citation type="submission" date="2023-07" db="EMBL/GenBank/DDBJ databases">
        <title>draft genome sequence of fig (Ficus carica).</title>
        <authorList>
            <person name="Takahashi T."/>
            <person name="Nishimura K."/>
        </authorList>
    </citation>
    <scope>NUCLEOTIDE SEQUENCE</scope>
</reference>
<keyword evidence="3" id="KW-1185">Reference proteome</keyword>
<sequence>MQKIIERYHAQAKNNKQTDNTEADQYLQQLKLETEKMAKKIELLEVSKRKLLGRDISSCSYEELQGINRQLEQSLCIIRARKDQLFNEKMEQLKMKEAILLEENARLRENFQVGFQKLELHFLMVQILQFQVEMRLSPNSPIGEKAMQCGYAVVFNRAMARGSPSSSDSPPGGLSGREENSLQFIELLVASDSELL</sequence>
<feature type="domain" description="K-box" evidence="1">
    <location>
        <begin position="27"/>
        <end position="119"/>
    </location>
</feature>
<dbReference type="EMBL" id="BTGU01001699">
    <property type="protein sequence ID" value="GMN27923.1"/>
    <property type="molecule type" value="Genomic_DNA"/>
</dbReference>
<feature type="non-terminal residue" evidence="2">
    <location>
        <position position="1"/>
    </location>
</feature>
<evidence type="ECO:0000259" key="1">
    <source>
        <dbReference type="PROSITE" id="PS51297"/>
    </source>
</evidence>
<evidence type="ECO:0000313" key="3">
    <source>
        <dbReference type="Proteomes" id="UP001187192"/>
    </source>
</evidence>
<dbReference type="Proteomes" id="UP001187192">
    <property type="component" value="Unassembled WGS sequence"/>
</dbReference>
<gene>
    <name evidence="2" type="ORF">TIFTF001_041101</name>
</gene>
<accession>A0AA88CN29</accession>
<comment type="caution">
    <text evidence="2">The sequence shown here is derived from an EMBL/GenBank/DDBJ whole genome shotgun (WGS) entry which is preliminary data.</text>
</comment>
<dbReference type="PROSITE" id="PS51297">
    <property type="entry name" value="K_BOX"/>
    <property type="match status" value="1"/>
</dbReference>
<dbReference type="GO" id="GO:0003700">
    <property type="term" value="F:DNA-binding transcription factor activity"/>
    <property type="evidence" value="ECO:0007669"/>
    <property type="project" value="InterPro"/>
</dbReference>
<dbReference type="AlphaFoldDB" id="A0AA88CN29"/>
<organism evidence="2 3">
    <name type="scientific">Ficus carica</name>
    <name type="common">Common fig</name>
    <dbReference type="NCBI Taxonomy" id="3494"/>
    <lineage>
        <taxon>Eukaryota</taxon>
        <taxon>Viridiplantae</taxon>
        <taxon>Streptophyta</taxon>
        <taxon>Embryophyta</taxon>
        <taxon>Tracheophyta</taxon>
        <taxon>Spermatophyta</taxon>
        <taxon>Magnoliopsida</taxon>
        <taxon>eudicotyledons</taxon>
        <taxon>Gunneridae</taxon>
        <taxon>Pentapetalae</taxon>
        <taxon>rosids</taxon>
        <taxon>fabids</taxon>
        <taxon>Rosales</taxon>
        <taxon>Moraceae</taxon>
        <taxon>Ficeae</taxon>
        <taxon>Ficus</taxon>
    </lineage>
</organism>
<dbReference type="Pfam" id="PF01486">
    <property type="entry name" value="K-box"/>
    <property type="match status" value="1"/>
</dbReference>
<protein>
    <recommendedName>
        <fullName evidence="1">K-box domain-containing protein</fullName>
    </recommendedName>
</protein>
<proteinExistence type="predicted"/>
<dbReference type="InterPro" id="IPR002487">
    <property type="entry name" value="TF_Kbox"/>
</dbReference>
<dbReference type="GO" id="GO:0005634">
    <property type="term" value="C:nucleus"/>
    <property type="evidence" value="ECO:0007669"/>
    <property type="project" value="InterPro"/>
</dbReference>
<name>A0AA88CN29_FICCA</name>